<sequence>MEELVNGVDVHALGEVIEKVRADPSLARFRFRVSNRWDEGGHSETTIDGFYGAGAEQTSDNRPFTLEADEAPVLLGEDRAPNAVEHLLNALATCMTGSLAYHAAARGIRLDRIESELRGEIDLRGFLGISDQIRNGFQHIEATFRVEGDGTEEELAELIRFSPVLDVVSNGTDVSLRVEKLEAAEAPSASPEELHPPA</sequence>
<organism evidence="1 2">
    <name type="scientific">Vulgatibacter incomptus</name>
    <dbReference type="NCBI Taxonomy" id="1391653"/>
    <lineage>
        <taxon>Bacteria</taxon>
        <taxon>Pseudomonadati</taxon>
        <taxon>Myxococcota</taxon>
        <taxon>Myxococcia</taxon>
        <taxon>Myxococcales</taxon>
        <taxon>Cystobacterineae</taxon>
        <taxon>Vulgatibacteraceae</taxon>
        <taxon>Vulgatibacter</taxon>
    </lineage>
</organism>
<dbReference type="Pfam" id="PF02566">
    <property type="entry name" value="OsmC"/>
    <property type="match status" value="1"/>
</dbReference>
<dbReference type="EMBL" id="CP012332">
    <property type="protein sequence ID" value="AKU92601.1"/>
    <property type="molecule type" value="Genomic_DNA"/>
</dbReference>
<dbReference type="STRING" id="1391653.AKJ08_2988"/>
<dbReference type="PANTHER" id="PTHR35368">
    <property type="entry name" value="HYDROPEROXIDE REDUCTASE"/>
    <property type="match status" value="1"/>
</dbReference>
<dbReference type="InterPro" id="IPR015946">
    <property type="entry name" value="KH_dom-like_a/b"/>
</dbReference>
<dbReference type="RefSeq" id="WP_050726749.1">
    <property type="nucleotide sequence ID" value="NZ_CP012332.1"/>
</dbReference>
<keyword evidence="2" id="KW-1185">Reference proteome</keyword>
<dbReference type="InterPro" id="IPR036102">
    <property type="entry name" value="OsmC/Ohrsf"/>
</dbReference>
<dbReference type="SUPFAM" id="SSF82784">
    <property type="entry name" value="OsmC-like"/>
    <property type="match status" value="1"/>
</dbReference>
<dbReference type="PANTHER" id="PTHR35368:SF1">
    <property type="entry name" value="HYDROPEROXIDE REDUCTASE"/>
    <property type="match status" value="1"/>
</dbReference>
<gene>
    <name evidence="1" type="ORF">AKJ08_2988</name>
</gene>
<protein>
    <recommendedName>
        <fullName evidence="3">OsmC family protein</fullName>
    </recommendedName>
</protein>
<name>A0A0K1PGQ1_9BACT</name>
<evidence type="ECO:0000313" key="1">
    <source>
        <dbReference type="EMBL" id="AKU92601.1"/>
    </source>
</evidence>
<dbReference type="Gene3D" id="3.30.300.20">
    <property type="match status" value="1"/>
</dbReference>
<dbReference type="AlphaFoldDB" id="A0A0K1PGQ1"/>
<proteinExistence type="predicted"/>
<dbReference type="InterPro" id="IPR003718">
    <property type="entry name" value="OsmC/Ohr_fam"/>
</dbReference>
<dbReference type="InterPro" id="IPR052924">
    <property type="entry name" value="OsmC/Ohr_hydroprdx_reductase"/>
</dbReference>
<reference evidence="1 2" key="1">
    <citation type="submission" date="2015-08" db="EMBL/GenBank/DDBJ databases">
        <authorList>
            <person name="Babu N.S."/>
            <person name="Beckwith C.J."/>
            <person name="Beseler K.G."/>
            <person name="Brison A."/>
            <person name="Carone J.V."/>
            <person name="Caskin T.P."/>
            <person name="Diamond M."/>
            <person name="Durham M.E."/>
            <person name="Foxe J.M."/>
            <person name="Go M."/>
            <person name="Henderson B.A."/>
            <person name="Jones I.B."/>
            <person name="McGettigan J.A."/>
            <person name="Micheletti S.J."/>
            <person name="Nasrallah M.E."/>
            <person name="Ortiz D."/>
            <person name="Piller C.R."/>
            <person name="Privatt S.R."/>
            <person name="Schneider S.L."/>
            <person name="Sharp S."/>
            <person name="Smith T.C."/>
            <person name="Stanton J.D."/>
            <person name="Ullery H.E."/>
            <person name="Wilson R.J."/>
            <person name="Serrano M.G."/>
            <person name="Buck G."/>
            <person name="Lee V."/>
            <person name="Wang Y."/>
            <person name="Carvalho R."/>
            <person name="Voegtly L."/>
            <person name="Shi R."/>
            <person name="Duckworth R."/>
            <person name="Johnson A."/>
            <person name="Loviza R."/>
            <person name="Walstead R."/>
            <person name="Shah Z."/>
            <person name="Kiflezghi M."/>
            <person name="Wade K."/>
            <person name="Ball S.L."/>
            <person name="Bradley K.W."/>
            <person name="Asai D.J."/>
            <person name="Bowman C.A."/>
            <person name="Russell D.A."/>
            <person name="Pope W.H."/>
            <person name="Jacobs-Sera D."/>
            <person name="Hendrix R.W."/>
            <person name="Hatfull G.F."/>
        </authorList>
    </citation>
    <scope>NUCLEOTIDE SEQUENCE [LARGE SCALE GENOMIC DNA]</scope>
    <source>
        <strain evidence="1 2">DSM 27710</strain>
    </source>
</reference>
<accession>A0A0K1PGQ1</accession>
<evidence type="ECO:0000313" key="2">
    <source>
        <dbReference type="Proteomes" id="UP000055590"/>
    </source>
</evidence>
<evidence type="ECO:0008006" key="3">
    <source>
        <dbReference type="Google" id="ProtNLM"/>
    </source>
</evidence>
<dbReference type="OrthoDB" id="5356953at2"/>
<dbReference type="Proteomes" id="UP000055590">
    <property type="component" value="Chromosome"/>
</dbReference>
<dbReference type="KEGG" id="vin:AKJ08_2988"/>